<dbReference type="PROSITE" id="PS50088">
    <property type="entry name" value="ANK_REPEAT"/>
    <property type="match status" value="3"/>
</dbReference>
<dbReference type="EMBL" id="JAKUCV010004367">
    <property type="protein sequence ID" value="KAJ4835562.1"/>
    <property type="molecule type" value="Genomic_DNA"/>
</dbReference>
<dbReference type="InterPro" id="IPR002110">
    <property type="entry name" value="Ankyrin_rpt"/>
</dbReference>
<evidence type="ECO:0000256" key="7">
    <source>
        <dbReference type="PROSITE-ProRule" id="PRU00023"/>
    </source>
</evidence>
<dbReference type="InterPro" id="IPR036770">
    <property type="entry name" value="Ankyrin_rpt-contain_sf"/>
</dbReference>
<dbReference type="Pfam" id="PF13962">
    <property type="entry name" value="PGG"/>
    <property type="match status" value="1"/>
</dbReference>
<evidence type="ECO:0000256" key="1">
    <source>
        <dbReference type="ARBA" id="ARBA00004141"/>
    </source>
</evidence>
<dbReference type="Pfam" id="PF12796">
    <property type="entry name" value="Ank_2"/>
    <property type="match status" value="2"/>
</dbReference>
<dbReference type="SMART" id="SM00248">
    <property type="entry name" value="ANK"/>
    <property type="match status" value="6"/>
</dbReference>
<keyword evidence="6 8" id="KW-0472">Membrane</keyword>
<dbReference type="PANTHER" id="PTHR24186">
    <property type="entry name" value="PROTEIN PHOSPHATASE 1 REGULATORY SUBUNIT"/>
    <property type="match status" value="1"/>
</dbReference>
<comment type="subcellular location">
    <subcellularLocation>
        <location evidence="1">Membrane</location>
        <topology evidence="1">Multi-pass membrane protein</topology>
    </subcellularLocation>
</comment>
<dbReference type="PANTHER" id="PTHR24186:SF37">
    <property type="entry name" value="PGG DOMAIN-CONTAINING PROTEIN"/>
    <property type="match status" value="1"/>
</dbReference>
<reference evidence="10" key="2">
    <citation type="journal article" date="2023" name="Plants (Basel)">
        <title>Annotation of the Turnera subulata (Passifloraceae) Draft Genome Reveals the S-Locus Evolved after the Divergence of Turneroideae from Passifloroideae in a Stepwise Manner.</title>
        <authorList>
            <person name="Henning P.M."/>
            <person name="Roalson E.H."/>
            <person name="Mir W."/>
            <person name="McCubbin A.G."/>
            <person name="Shore J.S."/>
        </authorList>
    </citation>
    <scope>NUCLEOTIDE SEQUENCE</scope>
    <source>
        <strain evidence="10">F60SS</strain>
    </source>
</reference>
<comment type="caution">
    <text evidence="10">The sequence shown here is derived from an EMBL/GenBank/DDBJ whole genome shotgun (WGS) entry which is preliminary data.</text>
</comment>
<dbReference type="AlphaFoldDB" id="A0A9Q0JBU7"/>
<feature type="repeat" description="ANK" evidence="7">
    <location>
        <begin position="145"/>
        <end position="166"/>
    </location>
</feature>
<dbReference type="InterPro" id="IPR026961">
    <property type="entry name" value="PGG_dom"/>
</dbReference>
<feature type="repeat" description="ANK" evidence="7">
    <location>
        <begin position="44"/>
        <end position="76"/>
    </location>
</feature>
<evidence type="ECO:0000256" key="3">
    <source>
        <dbReference type="ARBA" id="ARBA00022737"/>
    </source>
</evidence>
<dbReference type="PROSITE" id="PS50297">
    <property type="entry name" value="ANK_REP_REGION"/>
    <property type="match status" value="3"/>
</dbReference>
<evidence type="ECO:0000256" key="6">
    <source>
        <dbReference type="ARBA" id="ARBA00023136"/>
    </source>
</evidence>
<protein>
    <recommendedName>
        <fullName evidence="9">PGG domain-containing protein</fullName>
    </recommendedName>
</protein>
<keyword evidence="5 7" id="KW-0040">ANK repeat</keyword>
<evidence type="ECO:0000256" key="8">
    <source>
        <dbReference type="SAM" id="Phobius"/>
    </source>
</evidence>
<evidence type="ECO:0000313" key="10">
    <source>
        <dbReference type="EMBL" id="KAJ4835562.1"/>
    </source>
</evidence>
<dbReference type="Gene3D" id="1.25.40.20">
    <property type="entry name" value="Ankyrin repeat-containing domain"/>
    <property type="match status" value="2"/>
</dbReference>
<organism evidence="10 11">
    <name type="scientific">Turnera subulata</name>
    <dbReference type="NCBI Taxonomy" id="218843"/>
    <lineage>
        <taxon>Eukaryota</taxon>
        <taxon>Viridiplantae</taxon>
        <taxon>Streptophyta</taxon>
        <taxon>Embryophyta</taxon>
        <taxon>Tracheophyta</taxon>
        <taxon>Spermatophyta</taxon>
        <taxon>Magnoliopsida</taxon>
        <taxon>eudicotyledons</taxon>
        <taxon>Gunneridae</taxon>
        <taxon>Pentapetalae</taxon>
        <taxon>rosids</taxon>
        <taxon>fabids</taxon>
        <taxon>Malpighiales</taxon>
        <taxon>Passifloraceae</taxon>
        <taxon>Turnera</taxon>
    </lineage>
</organism>
<keyword evidence="3" id="KW-0677">Repeat</keyword>
<evidence type="ECO:0000259" key="9">
    <source>
        <dbReference type="Pfam" id="PF13962"/>
    </source>
</evidence>
<dbReference type="GO" id="GO:0005886">
    <property type="term" value="C:plasma membrane"/>
    <property type="evidence" value="ECO:0007669"/>
    <property type="project" value="TreeGrafter"/>
</dbReference>
<feature type="transmembrane region" description="Helical" evidence="8">
    <location>
        <begin position="337"/>
        <end position="359"/>
    </location>
</feature>
<evidence type="ECO:0000256" key="2">
    <source>
        <dbReference type="ARBA" id="ARBA00022692"/>
    </source>
</evidence>
<reference evidence="10" key="1">
    <citation type="submission" date="2022-02" db="EMBL/GenBank/DDBJ databases">
        <authorList>
            <person name="Henning P.M."/>
            <person name="McCubbin A.G."/>
            <person name="Shore J.S."/>
        </authorList>
    </citation>
    <scope>NUCLEOTIDE SEQUENCE</scope>
    <source>
        <strain evidence="10">F60SS</strain>
        <tissue evidence="10">Leaves</tissue>
    </source>
</reference>
<gene>
    <name evidence="10" type="ORF">Tsubulata_042449</name>
</gene>
<sequence>MESKKITDRQKRLYEAAVNGDVQSLNQLVKEDQLILARVTLTSFDETPLHTAAMLGHVDFARALLHYRPDLAAELNSQGSSPLHLASTNGYAEIAKLLVNANPDMCMARDEEGRTLHLAVMKGRVNMIQELVRARQEVVRYTGERGETLLHLAVKHNRVESLKLLLGLDRDADGFVNAGDDDGNTVLHIATSLKQIETVNYLITGTRVTVDAENGNGFTALDIIENMPRDLKVMEIKDTLINAGALRIMNPWNNHWVMREKKTPWLEKNRGYLMITSVVIATLSYYLSLNPPGGNWDRNSNSSDGEIFRAGKLILSVVDNDDYNAFFIRNTQRVLRFMIMFFMFVSIASLAFSYLAVVGDVLSLEDQSTPVFGALVIVLLVWFAVIAIVLVIQVVRCIVRLVREQSRNRRERISRYVKGKQGPDQA</sequence>
<feature type="repeat" description="ANK" evidence="7">
    <location>
        <begin position="78"/>
        <end position="110"/>
    </location>
</feature>
<dbReference type="SUPFAM" id="SSF48403">
    <property type="entry name" value="Ankyrin repeat"/>
    <property type="match status" value="1"/>
</dbReference>
<evidence type="ECO:0000256" key="4">
    <source>
        <dbReference type="ARBA" id="ARBA00022989"/>
    </source>
</evidence>
<keyword evidence="11" id="KW-1185">Reference proteome</keyword>
<feature type="transmembrane region" description="Helical" evidence="8">
    <location>
        <begin position="371"/>
        <end position="399"/>
    </location>
</feature>
<feature type="domain" description="PGG" evidence="9">
    <location>
        <begin position="265"/>
        <end position="331"/>
    </location>
</feature>
<name>A0A9Q0JBU7_9ROSI</name>
<proteinExistence type="predicted"/>
<evidence type="ECO:0000256" key="5">
    <source>
        <dbReference type="ARBA" id="ARBA00023043"/>
    </source>
</evidence>
<keyword evidence="4 8" id="KW-1133">Transmembrane helix</keyword>
<accession>A0A9Q0JBU7</accession>
<keyword evidence="2 8" id="KW-0812">Transmembrane</keyword>
<dbReference type="OrthoDB" id="1585477at2759"/>
<evidence type="ECO:0000313" key="11">
    <source>
        <dbReference type="Proteomes" id="UP001141552"/>
    </source>
</evidence>
<dbReference type="Proteomes" id="UP001141552">
    <property type="component" value="Unassembled WGS sequence"/>
</dbReference>